<evidence type="ECO:0000313" key="3">
    <source>
        <dbReference type="Proteomes" id="UP000037084"/>
    </source>
</evidence>
<gene>
    <name evidence="2" type="ORF">ADK75_09090</name>
</gene>
<feature type="signal peptide" evidence="1">
    <location>
        <begin position="1"/>
        <end position="27"/>
    </location>
</feature>
<dbReference type="Proteomes" id="UP000037084">
    <property type="component" value="Unassembled WGS sequence"/>
</dbReference>
<sequence length="62" mass="6059">MRNIARVAATAALVCAAVLGAGAAAQADPIDWPVAPAQAGPIDWPVAPGAAAGQARSAIDWP</sequence>
<name>A0A0L8N079_STRVG</name>
<evidence type="ECO:0000256" key="1">
    <source>
        <dbReference type="SAM" id="SignalP"/>
    </source>
</evidence>
<organism evidence="2 3">
    <name type="scientific">Streptomyces virginiae</name>
    <name type="common">Streptomyces cinnamonensis</name>
    <dbReference type="NCBI Taxonomy" id="1961"/>
    <lineage>
        <taxon>Bacteria</taxon>
        <taxon>Bacillati</taxon>
        <taxon>Actinomycetota</taxon>
        <taxon>Actinomycetes</taxon>
        <taxon>Kitasatosporales</taxon>
        <taxon>Streptomycetaceae</taxon>
        <taxon>Streptomyces</taxon>
    </lineage>
</organism>
<feature type="chain" id="PRO_5005587972" evidence="1">
    <location>
        <begin position="28"/>
        <end position="62"/>
    </location>
</feature>
<comment type="caution">
    <text evidence="2">The sequence shown here is derived from an EMBL/GenBank/DDBJ whole genome shotgun (WGS) entry which is preliminary data.</text>
</comment>
<dbReference type="RefSeq" id="WP_053169448.1">
    <property type="nucleotide sequence ID" value="NZ_LGUV01000069.1"/>
</dbReference>
<dbReference type="AlphaFoldDB" id="A0A0L8N079"/>
<accession>A0A0L8N079</accession>
<reference evidence="3" key="1">
    <citation type="submission" date="2015-07" db="EMBL/GenBank/DDBJ databases">
        <authorList>
            <consortium name="Consortium for Microbial Forensics and Genomics (microFORGE)"/>
            <person name="Knight B.M."/>
            <person name="Roberts D.P."/>
            <person name="Lin D."/>
            <person name="Hari K."/>
            <person name="Fletcher J."/>
            <person name="Melcher U."/>
            <person name="Blagden T."/>
            <person name="Winegar R.A."/>
        </authorList>
    </citation>
    <scope>NUCLEOTIDE SEQUENCE [LARGE SCALE GENOMIC DNA]</scope>
    <source>
        <strain evidence="3">NRRL B-1447</strain>
    </source>
</reference>
<evidence type="ECO:0000313" key="2">
    <source>
        <dbReference type="EMBL" id="KOG55945.1"/>
    </source>
</evidence>
<proteinExistence type="predicted"/>
<keyword evidence="1" id="KW-0732">Signal</keyword>
<dbReference type="EMBL" id="LGUV01000069">
    <property type="protein sequence ID" value="KOG55945.1"/>
    <property type="molecule type" value="Genomic_DNA"/>
</dbReference>
<protein>
    <submittedName>
        <fullName evidence="2">Uncharacterized protein</fullName>
    </submittedName>
</protein>